<dbReference type="PANTHER" id="PTHR30005">
    <property type="entry name" value="EXOPOLYPHOSPHATASE"/>
    <property type="match status" value="1"/>
</dbReference>
<evidence type="ECO:0000259" key="2">
    <source>
        <dbReference type="Pfam" id="PF02541"/>
    </source>
</evidence>
<feature type="domain" description="Ppx/GppA phosphatase C-terminal" evidence="3">
    <location>
        <begin position="311"/>
        <end position="477"/>
    </location>
</feature>
<dbReference type="PANTHER" id="PTHR30005:SF0">
    <property type="entry name" value="RETROGRADE REGULATION PROTEIN 2"/>
    <property type="match status" value="1"/>
</dbReference>
<protein>
    <submittedName>
        <fullName evidence="4">Ppx/GppA family phosphatase</fullName>
    </submittedName>
</protein>
<evidence type="ECO:0000313" key="5">
    <source>
        <dbReference type="Proteomes" id="UP001525968"/>
    </source>
</evidence>
<dbReference type="Gene3D" id="3.30.420.40">
    <property type="match status" value="1"/>
</dbReference>
<dbReference type="PIRSF" id="PIRSF001267">
    <property type="entry name" value="Pyrophosphatase_GppA_Ppx"/>
    <property type="match status" value="1"/>
</dbReference>
<dbReference type="InterPro" id="IPR048950">
    <property type="entry name" value="Ppx_GppA_C"/>
</dbReference>
<dbReference type="EMBL" id="JAODYH010000001">
    <property type="protein sequence ID" value="MCT9809127.1"/>
    <property type="molecule type" value="Genomic_DNA"/>
</dbReference>
<comment type="caution">
    <text evidence="4">The sequence shown here is derived from an EMBL/GenBank/DDBJ whole genome shotgun (WGS) entry which is preliminary data.</text>
</comment>
<gene>
    <name evidence="4" type="ORF">N0K08_00625</name>
</gene>
<dbReference type="InterPro" id="IPR030673">
    <property type="entry name" value="PyroPPase_GppA_Ppx"/>
</dbReference>
<organism evidence="4 5">
    <name type="scientific">Acidovorax bellezanensis</name>
    <dbReference type="NCBI Taxonomy" id="2976702"/>
    <lineage>
        <taxon>Bacteria</taxon>
        <taxon>Pseudomonadati</taxon>
        <taxon>Pseudomonadota</taxon>
        <taxon>Betaproteobacteria</taxon>
        <taxon>Burkholderiales</taxon>
        <taxon>Comamonadaceae</taxon>
        <taxon>Acidovorax</taxon>
    </lineage>
</organism>
<dbReference type="InterPro" id="IPR050273">
    <property type="entry name" value="GppA/Ppx_hydrolase"/>
</dbReference>
<dbReference type="RefSeq" id="WP_261498057.1">
    <property type="nucleotide sequence ID" value="NZ_JAODYH010000001.1"/>
</dbReference>
<dbReference type="InterPro" id="IPR003695">
    <property type="entry name" value="Ppx_GppA_N"/>
</dbReference>
<dbReference type="InterPro" id="IPR043129">
    <property type="entry name" value="ATPase_NBD"/>
</dbReference>
<evidence type="ECO:0000256" key="1">
    <source>
        <dbReference type="ARBA" id="ARBA00022801"/>
    </source>
</evidence>
<reference evidence="4 5" key="1">
    <citation type="submission" date="2022-09" db="EMBL/GenBank/DDBJ databases">
        <title>Draft genome of isolate Be4.</title>
        <authorList>
            <person name="Sanchez-Castro I."/>
            <person name="Martinez-Rodriguez P."/>
            <person name="Descostes M."/>
            <person name="Merroun M."/>
        </authorList>
    </citation>
    <scope>NUCLEOTIDE SEQUENCE [LARGE SCALE GENOMIC DNA]</scope>
    <source>
        <strain evidence="4 5">Be4</strain>
    </source>
</reference>
<accession>A0ABT2PFJ9</accession>
<dbReference type="CDD" id="cd24053">
    <property type="entry name" value="ASKHA_NBD_EcPPX-GppA-like"/>
    <property type="match status" value="1"/>
</dbReference>
<dbReference type="Gene3D" id="1.10.3210.10">
    <property type="entry name" value="Hypothetical protein af1432"/>
    <property type="match status" value="1"/>
</dbReference>
<dbReference type="SUPFAM" id="SSF109604">
    <property type="entry name" value="HD-domain/PDEase-like"/>
    <property type="match status" value="1"/>
</dbReference>
<evidence type="ECO:0000259" key="3">
    <source>
        <dbReference type="Pfam" id="PF21447"/>
    </source>
</evidence>
<dbReference type="Proteomes" id="UP001525968">
    <property type="component" value="Unassembled WGS sequence"/>
</dbReference>
<dbReference type="SUPFAM" id="SSF53067">
    <property type="entry name" value="Actin-like ATPase domain"/>
    <property type="match status" value="2"/>
</dbReference>
<sequence length="500" mass="55324">MLHAHLYAAVDLGSNSFRLEIGQFAHHHFQRVEYLKETVRQGGGLDAERYLSEEAMQRGWDCLARFGERLKGFPVTHVRAVATQTLREARNREAFVRRGAELLGYPIEIIAGEEEARLIYRGVTSLLPASDERRLVIDIGGRSTELVLGRQQEAQQALSLRLGSVAWSQRYFPDGVLSRAAFSQAAVAARAVLDEALDSIHWGDWDIGYASSGTAAAIGDILAANGRADGSITRDGLEWLHDCLVRAKTTDQIRLAGLKEDRRAVIAGGVSIMQALFDLFQLTSLNVAQGALRQGVLHTLVEQDPLCTDLRTAAVLGLMQKFFVDAEQAQRVARVAHNLLEQLAPDTPLPEHEPLRCAALLHEIGQHIAHSNYHRHGAYILENTTAAGFTQPERAHLAQLVCGQRGKLRKLLPEMLADAQHVYPLLALRLAVLLCHARQAPEFGDLRLSVSGTDFTLQGSSNWAQTYPQSAYLLLEEQQAWQKTPWQLELRWGGGLDSTP</sequence>
<proteinExistence type="predicted"/>
<keyword evidence="5" id="KW-1185">Reference proteome</keyword>
<keyword evidence="1" id="KW-0378">Hydrolase</keyword>
<feature type="domain" description="Ppx/GppA phosphatase N-terminal" evidence="2">
    <location>
        <begin position="25"/>
        <end position="301"/>
    </location>
</feature>
<evidence type="ECO:0000313" key="4">
    <source>
        <dbReference type="EMBL" id="MCT9809127.1"/>
    </source>
</evidence>
<dbReference type="Pfam" id="PF21447">
    <property type="entry name" value="Ppx-GppA_III"/>
    <property type="match status" value="1"/>
</dbReference>
<dbReference type="Pfam" id="PF02541">
    <property type="entry name" value="Ppx-GppA"/>
    <property type="match status" value="1"/>
</dbReference>
<name>A0ABT2PFJ9_9BURK</name>
<dbReference type="Gene3D" id="3.30.420.150">
    <property type="entry name" value="Exopolyphosphatase. Domain 2"/>
    <property type="match status" value="1"/>
</dbReference>